<feature type="coiled-coil region" evidence="16">
    <location>
        <begin position="361"/>
        <end position="426"/>
    </location>
</feature>
<dbReference type="GO" id="GO:0005524">
    <property type="term" value="F:ATP binding"/>
    <property type="evidence" value="ECO:0007669"/>
    <property type="project" value="UniProtKB-KW"/>
</dbReference>
<evidence type="ECO:0000256" key="10">
    <source>
        <dbReference type="ARBA" id="ARBA00022777"/>
    </source>
</evidence>
<keyword evidence="11" id="KW-0067">ATP-binding</keyword>
<keyword evidence="6" id="KW-0997">Cell inner membrane</keyword>
<evidence type="ECO:0000256" key="12">
    <source>
        <dbReference type="ARBA" id="ARBA00022989"/>
    </source>
</evidence>
<comment type="subcellular location">
    <subcellularLocation>
        <location evidence="1">Cell inner membrane</location>
        <topology evidence="1">Multi-pass membrane protein</topology>
    </subcellularLocation>
</comment>
<dbReference type="PANTHER" id="PTHR32309:SF13">
    <property type="entry name" value="FERRIC ENTEROBACTIN TRANSPORT PROTEIN FEPE"/>
    <property type="match status" value="1"/>
</dbReference>
<dbReference type="InterPro" id="IPR032807">
    <property type="entry name" value="GNVR"/>
</dbReference>
<dbReference type="OrthoDB" id="230260at2"/>
<keyword evidence="16" id="KW-0175">Coiled coil</keyword>
<dbReference type="InterPro" id="IPR003856">
    <property type="entry name" value="LPS_length_determ_N"/>
</dbReference>
<evidence type="ECO:0000259" key="20">
    <source>
        <dbReference type="Pfam" id="PF13807"/>
    </source>
</evidence>
<keyword evidence="9" id="KW-0547">Nucleotide-binding</keyword>
<dbReference type="PANTHER" id="PTHR32309">
    <property type="entry name" value="TYROSINE-PROTEIN KINASE"/>
    <property type="match status" value="1"/>
</dbReference>
<accession>A0A2P7B0G3</accession>
<protein>
    <recommendedName>
        <fullName evidence="4">non-specific protein-tyrosine kinase</fullName>
        <ecNumber evidence="4">2.7.10.2</ecNumber>
    </recommendedName>
</protein>
<organism evidence="21 22">
    <name type="scientific">Phyllobacterium endophyticum</name>
    <dbReference type="NCBI Taxonomy" id="1149773"/>
    <lineage>
        <taxon>Bacteria</taxon>
        <taxon>Pseudomonadati</taxon>
        <taxon>Pseudomonadota</taxon>
        <taxon>Alphaproteobacteria</taxon>
        <taxon>Hyphomicrobiales</taxon>
        <taxon>Phyllobacteriaceae</taxon>
        <taxon>Phyllobacterium</taxon>
    </lineage>
</organism>
<dbReference type="InterPro" id="IPR025669">
    <property type="entry name" value="AAA_dom"/>
</dbReference>
<dbReference type="GO" id="GO:0004715">
    <property type="term" value="F:non-membrane spanning protein tyrosine kinase activity"/>
    <property type="evidence" value="ECO:0007669"/>
    <property type="project" value="UniProtKB-EC"/>
</dbReference>
<evidence type="ECO:0000256" key="7">
    <source>
        <dbReference type="ARBA" id="ARBA00022679"/>
    </source>
</evidence>
<evidence type="ECO:0000256" key="2">
    <source>
        <dbReference type="ARBA" id="ARBA00007316"/>
    </source>
</evidence>
<keyword evidence="14" id="KW-0829">Tyrosine-protein kinase</keyword>
<dbReference type="InterPro" id="IPR005702">
    <property type="entry name" value="Wzc-like_C"/>
</dbReference>
<dbReference type="InterPro" id="IPR050445">
    <property type="entry name" value="Bact_polysacc_biosynth/exp"/>
</dbReference>
<dbReference type="CDD" id="cd05387">
    <property type="entry name" value="BY-kinase"/>
    <property type="match status" value="1"/>
</dbReference>
<keyword evidence="5" id="KW-1003">Cell membrane</keyword>
<feature type="transmembrane region" description="Helical" evidence="17">
    <location>
        <begin position="41"/>
        <end position="59"/>
    </location>
</feature>
<dbReference type="Pfam" id="PF13807">
    <property type="entry name" value="GNVR"/>
    <property type="match status" value="1"/>
</dbReference>
<dbReference type="RefSeq" id="WP_106715256.1">
    <property type="nucleotide sequence ID" value="NZ_JACHXT010000002.1"/>
</dbReference>
<keyword evidence="7" id="KW-0808">Transferase</keyword>
<evidence type="ECO:0000256" key="13">
    <source>
        <dbReference type="ARBA" id="ARBA00023136"/>
    </source>
</evidence>
<evidence type="ECO:0000256" key="14">
    <source>
        <dbReference type="ARBA" id="ARBA00023137"/>
    </source>
</evidence>
<evidence type="ECO:0000256" key="17">
    <source>
        <dbReference type="SAM" id="Phobius"/>
    </source>
</evidence>
<dbReference type="InterPro" id="IPR005700">
    <property type="entry name" value="EPS_ExoP-like"/>
</dbReference>
<dbReference type="Proteomes" id="UP000241158">
    <property type="component" value="Unassembled WGS sequence"/>
</dbReference>
<evidence type="ECO:0000256" key="1">
    <source>
        <dbReference type="ARBA" id="ARBA00004429"/>
    </source>
</evidence>
<keyword evidence="22" id="KW-1185">Reference proteome</keyword>
<feature type="domain" description="Tyrosine-protein kinase G-rich" evidence="20">
    <location>
        <begin position="408"/>
        <end position="477"/>
    </location>
</feature>
<feature type="domain" description="Polysaccharide chain length determinant N-terminal" evidence="18">
    <location>
        <begin position="25"/>
        <end position="114"/>
    </location>
</feature>
<dbReference type="NCBIfam" id="TIGR01005">
    <property type="entry name" value="eps_transp_fam"/>
    <property type="match status" value="1"/>
</dbReference>
<dbReference type="NCBIfam" id="TIGR01007">
    <property type="entry name" value="eps_fam"/>
    <property type="match status" value="1"/>
</dbReference>
<dbReference type="AlphaFoldDB" id="A0A2P7B0G3"/>
<gene>
    <name evidence="21" type="ORF">CU100_04230</name>
</gene>
<evidence type="ECO:0000256" key="3">
    <source>
        <dbReference type="ARBA" id="ARBA00008883"/>
    </source>
</evidence>
<evidence type="ECO:0000259" key="18">
    <source>
        <dbReference type="Pfam" id="PF02706"/>
    </source>
</evidence>
<keyword evidence="13 17" id="KW-0472">Membrane</keyword>
<evidence type="ECO:0000256" key="4">
    <source>
        <dbReference type="ARBA" id="ARBA00011903"/>
    </source>
</evidence>
<evidence type="ECO:0000256" key="9">
    <source>
        <dbReference type="ARBA" id="ARBA00022741"/>
    </source>
</evidence>
<sequence length="774" mass="84119">MHQGNRLLNVRLAANPEGAENADNFIDIERLMAIARRQARTVILTASVGLLLGLVYIIVATPSYTAATSILLDDNLGKFADEVSPAPANMQTDTTILSQIAILKSSELADKVVAREKLEEDDIFMNPPRSILSKVISTMRGIVGLFSSSKPASTGESAADLKRDYASALLQSGLDVQRQGRSFVIDLAFTSNDAELAGRIAKAYADVYLSDQLDANFDATQRATVWLQGRLNELKESSQAAALEVERYRAANGLTAAKGALVSEQQLSDINSQLILAQADTARARALYNQYQSILASGPEGAVNNAAVVSDQNGTSVIGTLRARYLTITKREQEIVSRFGQDHPQAVSLRTEEQDVARQIFQELKQITESYRNQYEAAQSRETSLREGLNNATGKTSSANEALVHLRDLEQNAQALSNLYQTYLGRYQEASQQQSFPIAKARVISVASTPTDPSSPKKKLALAASLLLGLFAGAGLGAWREYRERFFRVGEDVRSLLGVKFLGYVPTLEGISEARKAPVPLEGQASPARTNIIRLAVDNPSSLFAETLRNVNIAADVVLQGKQSKVIGVVSVLPDEGKTTIAANFAGLLAAKGSKTLLIDGDLRNPGLSRALSLSTQRGLVKAIMDDQPWQNSVKVENKTKLAIIPTVLHRNLRHTSEILSSPGMKKLLDEARNVFDYIVIDLPPLGPVVDAKAFAPLADGFVMVAEWGVTPRALVKSILQSETEIAPKVLGLVLNKVDMKRLAKYSSYGSSEHFMERYSNYYIDHSPKAPPKA</sequence>
<keyword evidence="10" id="KW-0418">Kinase</keyword>
<evidence type="ECO:0000256" key="15">
    <source>
        <dbReference type="ARBA" id="ARBA00051245"/>
    </source>
</evidence>
<name>A0A2P7B0G3_9HYPH</name>
<comment type="similarity">
    <text evidence="2">Belongs to the CpsD/CapB family.</text>
</comment>
<evidence type="ECO:0000256" key="11">
    <source>
        <dbReference type="ARBA" id="ARBA00022840"/>
    </source>
</evidence>
<evidence type="ECO:0000259" key="19">
    <source>
        <dbReference type="Pfam" id="PF13614"/>
    </source>
</evidence>
<reference evidence="22" key="1">
    <citation type="submission" date="2017-11" db="EMBL/GenBank/DDBJ databases">
        <authorList>
            <person name="Kuznetsova I."/>
            <person name="Sazanova A."/>
            <person name="Chirak E."/>
            <person name="Safronova V."/>
            <person name="Willems A."/>
        </authorList>
    </citation>
    <scope>NUCLEOTIDE SEQUENCE [LARGE SCALE GENOMIC DNA]</scope>
    <source>
        <strain evidence="22">PEPV15</strain>
    </source>
</reference>
<evidence type="ECO:0000313" key="22">
    <source>
        <dbReference type="Proteomes" id="UP000241158"/>
    </source>
</evidence>
<proteinExistence type="inferred from homology"/>
<dbReference type="SUPFAM" id="SSF52540">
    <property type="entry name" value="P-loop containing nucleoside triphosphate hydrolases"/>
    <property type="match status" value="1"/>
</dbReference>
<dbReference type="EC" id="2.7.10.2" evidence="4"/>
<evidence type="ECO:0000256" key="8">
    <source>
        <dbReference type="ARBA" id="ARBA00022692"/>
    </source>
</evidence>
<dbReference type="EMBL" id="PGGN01000001">
    <property type="protein sequence ID" value="PSH59949.1"/>
    <property type="molecule type" value="Genomic_DNA"/>
</dbReference>
<dbReference type="GO" id="GO:0005886">
    <property type="term" value="C:plasma membrane"/>
    <property type="evidence" value="ECO:0007669"/>
    <property type="project" value="UniProtKB-SubCell"/>
</dbReference>
<comment type="catalytic activity">
    <reaction evidence="15">
        <text>L-tyrosyl-[protein] + ATP = O-phospho-L-tyrosyl-[protein] + ADP + H(+)</text>
        <dbReference type="Rhea" id="RHEA:10596"/>
        <dbReference type="Rhea" id="RHEA-COMP:10136"/>
        <dbReference type="Rhea" id="RHEA-COMP:20101"/>
        <dbReference type="ChEBI" id="CHEBI:15378"/>
        <dbReference type="ChEBI" id="CHEBI:30616"/>
        <dbReference type="ChEBI" id="CHEBI:46858"/>
        <dbReference type="ChEBI" id="CHEBI:61978"/>
        <dbReference type="ChEBI" id="CHEBI:456216"/>
        <dbReference type="EC" id="2.7.10.2"/>
    </reaction>
</comment>
<keyword evidence="12 17" id="KW-1133">Transmembrane helix</keyword>
<dbReference type="Pfam" id="PF02706">
    <property type="entry name" value="Wzz"/>
    <property type="match status" value="1"/>
</dbReference>
<dbReference type="Pfam" id="PF13614">
    <property type="entry name" value="AAA_31"/>
    <property type="match status" value="1"/>
</dbReference>
<feature type="domain" description="AAA" evidence="19">
    <location>
        <begin position="576"/>
        <end position="691"/>
    </location>
</feature>
<evidence type="ECO:0000256" key="6">
    <source>
        <dbReference type="ARBA" id="ARBA00022519"/>
    </source>
</evidence>
<dbReference type="InterPro" id="IPR027417">
    <property type="entry name" value="P-loop_NTPase"/>
</dbReference>
<evidence type="ECO:0000256" key="16">
    <source>
        <dbReference type="SAM" id="Coils"/>
    </source>
</evidence>
<evidence type="ECO:0000256" key="5">
    <source>
        <dbReference type="ARBA" id="ARBA00022475"/>
    </source>
</evidence>
<comment type="caution">
    <text evidence="21">The sequence shown here is derived from an EMBL/GenBank/DDBJ whole genome shotgun (WGS) entry which is preliminary data.</text>
</comment>
<evidence type="ECO:0000313" key="21">
    <source>
        <dbReference type="EMBL" id="PSH59949.1"/>
    </source>
</evidence>
<dbReference type="Gene3D" id="3.40.50.300">
    <property type="entry name" value="P-loop containing nucleotide triphosphate hydrolases"/>
    <property type="match status" value="1"/>
</dbReference>
<comment type="similarity">
    <text evidence="3">Belongs to the etk/wzc family.</text>
</comment>
<keyword evidence="8 17" id="KW-0812">Transmembrane</keyword>